<dbReference type="EMBL" id="CP001575">
    <property type="protein sequence ID" value="ACO69181.1"/>
    <property type="molecule type" value="Genomic_DNA"/>
</dbReference>
<dbReference type="InterPro" id="IPR021995">
    <property type="entry name" value="DUF3593"/>
</dbReference>
<organism evidence="1 2">
    <name type="scientific">Micromonas commoda (strain RCC299 / NOUM17 / CCMP2709)</name>
    <name type="common">Picoplanktonic green alga</name>
    <dbReference type="NCBI Taxonomy" id="296587"/>
    <lineage>
        <taxon>Eukaryota</taxon>
        <taxon>Viridiplantae</taxon>
        <taxon>Chlorophyta</taxon>
        <taxon>Mamiellophyceae</taxon>
        <taxon>Mamiellales</taxon>
        <taxon>Mamiellaceae</taxon>
        <taxon>Micromonas</taxon>
    </lineage>
</organism>
<dbReference type="PANTHER" id="PTHR35473">
    <property type="entry name" value="1-ACYL-SN-GLYCEROL-3-PHOSPHATE ACYLTRANSFERASE"/>
    <property type="match status" value="1"/>
</dbReference>
<dbReference type="PANTHER" id="PTHR35473:SF3">
    <property type="entry name" value="1-ACYL-SN-GLYCEROL-3-PHOSPHATE ACYLTRANSFERASE"/>
    <property type="match status" value="1"/>
</dbReference>
<dbReference type="Proteomes" id="UP000002009">
    <property type="component" value="Chromosome 8"/>
</dbReference>
<dbReference type="Pfam" id="PF12159">
    <property type="entry name" value="DUF3593"/>
    <property type="match status" value="1"/>
</dbReference>
<keyword evidence="2" id="KW-1185">Reference proteome</keyword>
<dbReference type="KEGG" id="mis:MICPUN_74710"/>
<dbReference type="AlphaFoldDB" id="C1FG22"/>
<name>C1FG22_MICCC</name>
<feature type="non-terminal residue" evidence="1">
    <location>
        <position position="1"/>
    </location>
</feature>
<sequence>LASPLFALSVAPYLLFLKNIWEVPSATDEMRASFATLLLFVVVSIPAEAYTQEQYGTVLSNIDALHFLIQAAISLTNLRIMLAFR</sequence>
<dbReference type="OrthoDB" id="495741at2759"/>
<dbReference type="InParanoid" id="C1FG22"/>
<reference evidence="1 2" key="1">
    <citation type="journal article" date="2009" name="Science">
        <title>Green evolution and dynamic adaptations revealed by genomes of the marine picoeukaryotes Micromonas.</title>
        <authorList>
            <person name="Worden A.Z."/>
            <person name="Lee J.H."/>
            <person name="Mock T."/>
            <person name="Rouze P."/>
            <person name="Simmons M.P."/>
            <person name="Aerts A.L."/>
            <person name="Allen A.E."/>
            <person name="Cuvelier M.L."/>
            <person name="Derelle E."/>
            <person name="Everett M.V."/>
            <person name="Foulon E."/>
            <person name="Grimwood J."/>
            <person name="Gundlach H."/>
            <person name="Henrissat B."/>
            <person name="Napoli C."/>
            <person name="McDonald S.M."/>
            <person name="Parker M.S."/>
            <person name="Rombauts S."/>
            <person name="Salamov A."/>
            <person name="Von Dassow P."/>
            <person name="Badger J.H."/>
            <person name="Coutinho P.M."/>
            <person name="Demir E."/>
            <person name="Dubchak I."/>
            <person name="Gentemann C."/>
            <person name="Eikrem W."/>
            <person name="Gready J.E."/>
            <person name="John U."/>
            <person name="Lanier W."/>
            <person name="Lindquist E.A."/>
            <person name="Lucas S."/>
            <person name="Mayer K.F."/>
            <person name="Moreau H."/>
            <person name="Not F."/>
            <person name="Otillar R."/>
            <person name="Panaud O."/>
            <person name="Pangilinan J."/>
            <person name="Paulsen I."/>
            <person name="Piegu B."/>
            <person name="Poliakov A."/>
            <person name="Robbens S."/>
            <person name="Schmutz J."/>
            <person name="Toulza E."/>
            <person name="Wyss T."/>
            <person name="Zelensky A."/>
            <person name="Zhou K."/>
            <person name="Armbrust E.V."/>
            <person name="Bhattacharya D."/>
            <person name="Goodenough U.W."/>
            <person name="Van de Peer Y."/>
            <person name="Grigoriev I.V."/>
        </authorList>
    </citation>
    <scope>NUCLEOTIDE SEQUENCE [LARGE SCALE GENOMIC DNA]</scope>
    <source>
        <strain evidence="2">RCC299 / NOUM17</strain>
    </source>
</reference>
<accession>C1FG22</accession>
<dbReference type="GeneID" id="8245847"/>
<dbReference type="RefSeq" id="XP_002507923.1">
    <property type="nucleotide sequence ID" value="XM_002507877.1"/>
</dbReference>
<gene>
    <name evidence="1" type="ORF">MICPUN_74710</name>
</gene>
<feature type="non-terminal residue" evidence="1">
    <location>
        <position position="85"/>
    </location>
</feature>
<dbReference type="OMA" id="KNIWEVP"/>
<evidence type="ECO:0000313" key="2">
    <source>
        <dbReference type="Proteomes" id="UP000002009"/>
    </source>
</evidence>
<evidence type="ECO:0000313" key="1">
    <source>
        <dbReference type="EMBL" id="ACO69181.1"/>
    </source>
</evidence>
<proteinExistence type="predicted"/>
<protein>
    <submittedName>
        <fullName evidence="1">Uncharacterized protein</fullName>
    </submittedName>
</protein>